<dbReference type="Proteomes" id="UP000050956">
    <property type="component" value="Unassembled WGS sequence"/>
</dbReference>
<dbReference type="EMBL" id="LDJM01000008">
    <property type="protein sequence ID" value="KRG78800.1"/>
    <property type="molecule type" value="Genomic_DNA"/>
</dbReference>
<name>A0A0R0DAR6_9GAMM</name>
<gene>
    <name evidence="1" type="ORF">ABB30_02980</name>
</gene>
<dbReference type="PATRIC" id="fig|336566.3.peg.3024"/>
<evidence type="ECO:0008006" key="3">
    <source>
        <dbReference type="Google" id="ProtNLM"/>
    </source>
</evidence>
<evidence type="ECO:0000313" key="2">
    <source>
        <dbReference type="Proteomes" id="UP000050956"/>
    </source>
</evidence>
<reference evidence="1 2" key="1">
    <citation type="submission" date="2015-05" db="EMBL/GenBank/DDBJ databases">
        <title>Genome sequencing and analysis of members of genus Stenotrophomonas.</title>
        <authorList>
            <person name="Patil P.P."/>
            <person name="Midha S."/>
            <person name="Patil P.B."/>
        </authorList>
    </citation>
    <scope>NUCLEOTIDE SEQUENCE [LARGE SCALE GENOMIC DNA]</scope>
    <source>
        <strain evidence="1 2">DSM 24757</strain>
    </source>
</reference>
<accession>A0A0R0DAR6</accession>
<proteinExistence type="predicted"/>
<protein>
    <recommendedName>
        <fullName evidence="3">Transmembrane protein</fullName>
    </recommendedName>
</protein>
<sequence>MDRLILTPSQASVLVTGVSAVMVVSGPFYAAYVGARSASRATGRALDRASADAGDKTASLPPMRVQLIEDTADGGRAIHLQDPQNPENQALVQWPARADDPTAGFAVDQLIAFQPSSQDTGWLLRDANGDGPALAFVPSIEAAASQHSQAL</sequence>
<evidence type="ECO:0000313" key="1">
    <source>
        <dbReference type="EMBL" id="KRG78800.1"/>
    </source>
</evidence>
<comment type="caution">
    <text evidence="1">The sequence shown here is derived from an EMBL/GenBank/DDBJ whole genome shotgun (WGS) entry which is preliminary data.</text>
</comment>
<organism evidence="1 2">
    <name type="scientific">Stenotrophomonas ginsengisoli</name>
    <dbReference type="NCBI Taxonomy" id="336566"/>
    <lineage>
        <taxon>Bacteria</taxon>
        <taxon>Pseudomonadati</taxon>
        <taxon>Pseudomonadota</taxon>
        <taxon>Gammaproteobacteria</taxon>
        <taxon>Lysobacterales</taxon>
        <taxon>Lysobacteraceae</taxon>
        <taxon>Stenotrophomonas</taxon>
    </lineage>
</organism>
<dbReference type="STRING" id="336566.ABB30_02980"/>
<keyword evidence="2" id="KW-1185">Reference proteome</keyword>
<dbReference type="AlphaFoldDB" id="A0A0R0DAR6"/>